<sequence length="244" mass="26890">MDDRSIEACLPARLIKQIELSASQFDVFRSLREITDHYNYRYFSVNSLPRDGRLRLSDSVIITSAPSDLVMRHDEYDRVSKNPVLAKAQKSGAPVQWVFGTSAAGEEDPDLAKIREVLGEYDISSWLAIPVFTPGQGAAIISFLGDRGPVGTPKLAELCLLASMVQDRLAQVSAPEKSIASPLTERELECLVWTAAGKTSVEIAKILSLSEHTVNHYLNNATRKSGTVNRTQTVAFALRNGWID</sequence>
<evidence type="ECO:0000313" key="5">
    <source>
        <dbReference type="EMBL" id="MBW3097081.1"/>
    </source>
</evidence>
<comment type="caution">
    <text evidence="5">The sequence shown here is derived from an EMBL/GenBank/DDBJ whole genome shotgun (WGS) entry which is preliminary data.</text>
</comment>
<evidence type="ECO:0000256" key="1">
    <source>
        <dbReference type="ARBA" id="ARBA00023015"/>
    </source>
</evidence>
<dbReference type="Proteomes" id="UP001430804">
    <property type="component" value="Unassembled WGS sequence"/>
</dbReference>
<dbReference type="PROSITE" id="PS00622">
    <property type="entry name" value="HTH_LUXR_1"/>
    <property type="match status" value="1"/>
</dbReference>
<keyword evidence="6" id="KW-1185">Reference proteome</keyword>
<dbReference type="PROSITE" id="PS50043">
    <property type="entry name" value="HTH_LUXR_2"/>
    <property type="match status" value="1"/>
</dbReference>
<dbReference type="SMART" id="SM00421">
    <property type="entry name" value="HTH_LUXR"/>
    <property type="match status" value="1"/>
</dbReference>
<evidence type="ECO:0000259" key="4">
    <source>
        <dbReference type="PROSITE" id="PS50043"/>
    </source>
</evidence>
<evidence type="ECO:0000256" key="3">
    <source>
        <dbReference type="ARBA" id="ARBA00023163"/>
    </source>
</evidence>
<keyword evidence="2" id="KW-0238">DNA-binding</keyword>
<accession>A0ABS6WMB4</accession>
<dbReference type="Pfam" id="PF03472">
    <property type="entry name" value="Autoind_bind"/>
    <property type="match status" value="1"/>
</dbReference>
<dbReference type="Pfam" id="PF00196">
    <property type="entry name" value="GerE"/>
    <property type="match status" value="1"/>
</dbReference>
<evidence type="ECO:0000313" key="6">
    <source>
        <dbReference type="Proteomes" id="UP001430804"/>
    </source>
</evidence>
<dbReference type="CDD" id="cd06170">
    <property type="entry name" value="LuxR_C_like"/>
    <property type="match status" value="1"/>
</dbReference>
<proteinExistence type="predicted"/>
<dbReference type="PANTHER" id="PTHR44688:SF16">
    <property type="entry name" value="DNA-BINDING TRANSCRIPTIONAL ACTIVATOR DEVR_DOSR"/>
    <property type="match status" value="1"/>
</dbReference>
<dbReference type="EMBL" id="JAHWQX010000002">
    <property type="protein sequence ID" value="MBW3097081.1"/>
    <property type="molecule type" value="Genomic_DNA"/>
</dbReference>
<name>A0ABS6WMB4_9HYPH</name>
<feature type="domain" description="HTH luxR-type" evidence="4">
    <location>
        <begin position="176"/>
        <end position="241"/>
    </location>
</feature>
<keyword evidence="1" id="KW-0805">Transcription regulation</keyword>
<protein>
    <submittedName>
        <fullName evidence="5">LuxR family transcriptional regulator</fullName>
    </submittedName>
</protein>
<evidence type="ECO:0000256" key="2">
    <source>
        <dbReference type="ARBA" id="ARBA00023125"/>
    </source>
</evidence>
<dbReference type="RefSeq" id="WP_219201021.1">
    <property type="nucleotide sequence ID" value="NZ_JAHWQX010000002.1"/>
</dbReference>
<gene>
    <name evidence="5" type="ORF">KY465_07295</name>
</gene>
<organism evidence="5 6">
    <name type="scientific">Pseudohoeflea coraliihabitans</name>
    <dbReference type="NCBI Taxonomy" id="2860393"/>
    <lineage>
        <taxon>Bacteria</taxon>
        <taxon>Pseudomonadati</taxon>
        <taxon>Pseudomonadota</taxon>
        <taxon>Alphaproteobacteria</taxon>
        <taxon>Hyphomicrobiales</taxon>
        <taxon>Rhizobiaceae</taxon>
        <taxon>Pseudohoeflea</taxon>
    </lineage>
</organism>
<keyword evidence="3" id="KW-0804">Transcription</keyword>
<dbReference type="PANTHER" id="PTHR44688">
    <property type="entry name" value="DNA-BINDING TRANSCRIPTIONAL ACTIVATOR DEVR_DOSR"/>
    <property type="match status" value="1"/>
</dbReference>
<dbReference type="InterPro" id="IPR005143">
    <property type="entry name" value="TF_LuxR_autoind-bd_dom"/>
</dbReference>
<reference evidence="5" key="1">
    <citation type="submission" date="2021-07" db="EMBL/GenBank/DDBJ databases">
        <title>Pseudohoeflea marina sp. nov. a polyhydroxyalcanoate-producing bacterium.</title>
        <authorList>
            <person name="Zheng W."/>
            <person name="Yu S."/>
            <person name="Huang Y."/>
        </authorList>
    </citation>
    <scope>NUCLEOTIDE SEQUENCE</scope>
    <source>
        <strain evidence="5">DP4N28-3</strain>
    </source>
</reference>
<dbReference type="InterPro" id="IPR000792">
    <property type="entry name" value="Tscrpt_reg_LuxR_C"/>
</dbReference>